<name>A0A918MYX3_9ALTE</name>
<dbReference type="InterPro" id="IPR013105">
    <property type="entry name" value="TPR_2"/>
</dbReference>
<dbReference type="InterPro" id="IPR014266">
    <property type="entry name" value="PEP-CTERM_TPR_PrsT"/>
</dbReference>
<feature type="repeat" description="TPR" evidence="3">
    <location>
        <begin position="499"/>
        <end position="532"/>
    </location>
</feature>
<proteinExistence type="predicted"/>
<evidence type="ECO:0000256" key="3">
    <source>
        <dbReference type="PROSITE-ProRule" id="PRU00339"/>
    </source>
</evidence>
<protein>
    <recommendedName>
        <fullName evidence="6">PEP-CTERM system TPR-repeat protein PrsT</fullName>
    </recommendedName>
</protein>
<dbReference type="InterPro" id="IPR019734">
    <property type="entry name" value="TPR_rpt"/>
</dbReference>
<dbReference type="PROSITE" id="PS50005">
    <property type="entry name" value="TPR"/>
    <property type="match status" value="2"/>
</dbReference>
<dbReference type="InterPro" id="IPR011990">
    <property type="entry name" value="TPR-like_helical_dom_sf"/>
</dbReference>
<dbReference type="SMART" id="SM00028">
    <property type="entry name" value="TPR"/>
    <property type="match status" value="9"/>
</dbReference>
<dbReference type="InterPro" id="IPR051012">
    <property type="entry name" value="CellSynth/LPSAsmb/PSIAsmb"/>
</dbReference>
<dbReference type="PROSITE" id="PS51257">
    <property type="entry name" value="PROKAR_LIPOPROTEIN"/>
    <property type="match status" value="1"/>
</dbReference>
<keyword evidence="1" id="KW-0677">Repeat</keyword>
<dbReference type="Proteomes" id="UP000631300">
    <property type="component" value="Unassembled WGS sequence"/>
</dbReference>
<gene>
    <name evidence="4" type="ORF">GCM10007391_20810</name>
</gene>
<evidence type="ECO:0000313" key="5">
    <source>
        <dbReference type="Proteomes" id="UP000631300"/>
    </source>
</evidence>
<comment type="caution">
    <text evidence="4">The sequence shown here is derived from an EMBL/GenBank/DDBJ whole genome shotgun (WGS) entry which is preliminary data.</text>
</comment>
<evidence type="ECO:0000256" key="2">
    <source>
        <dbReference type="ARBA" id="ARBA00022803"/>
    </source>
</evidence>
<dbReference type="Pfam" id="PF07719">
    <property type="entry name" value="TPR_2"/>
    <property type="match status" value="1"/>
</dbReference>
<dbReference type="PANTHER" id="PTHR45586:SF1">
    <property type="entry name" value="LIPOPOLYSACCHARIDE ASSEMBLY PROTEIN B"/>
    <property type="match status" value="1"/>
</dbReference>
<accession>A0A918MYX3</accession>
<dbReference type="Gene3D" id="1.25.40.10">
    <property type="entry name" value="Tetratricopeptide repeat domain"/>
    <property type="match status" value="5"/>
</dbReference>
<evidence type="ECO:0000256" key="1">
    <source>
        <dbReference type="ARBA" id="ARBA00022737"/>
    </source>
</evidence>
<dbReference type="AlphaFoldDB" id="A0A918MYX3"/>
<keyword evidence="2 3" id="KW-0802">TPR repeat</keyword>
<dbReference type="PANTHER" id="PTHR45586">
    <property type="entry name" value="TPR REPEAT-CONTAINING PROTEIN PA4667"/>
    <property type="match status" value="1"/>
</dbReference>
<dbReference type="RefSeq" id="WP_189406192.1">
    <property type="nucleotide sequence ID" value="NZ_BMXP01000004.1"/>
</dbReference>
<dbReference type="SUPFAM" id="SSF48452">
    <property type="entry name" value="TPR-like"/>
    <property type="match status" value="5"/>
</dbReference>
<reference evidence="4" key="2">
    <citation type="submission" date="2020-09" db="EMBL/GenBank/DDBJ databases">
        <authorList>
            <person name="Sun Q."/>
            <person name="Kim S."/>
        </authorList>
    </citation>
    <scope>NUCLEOTIDE SEQUENCE</scope>
    <source>
        <strain evidence="4">KCTC 22164</strain>
    </source>
</reference>
<organism evidence="4 5">
    <name type="scientific">Alteromonas halophila</name>
    <dbReference type="NCBI Taxonomy" id="516698"/>
    <lineage>
        <taxon>Bacteria</taxon>
        <taxon>Pseudomonadati</taxon>
        <taxon>Pseudomonadota</taxon>
        <taxon>Gammaproteobacteria</taxon>
        <taxon>Alteromonadales</taxon>
        <taxon>Alteromonadaceae</taxon>
        <taxon>Alteromonas/Salinimonas group</taxon>
        <taxon>Alteromonas</taxon>
    </lineage>
</organism>
<dbReference type="EMBL" id="BMXP01000004">
    <property type="protein sequence ID" value="GGW86883.1"/>
    <property type="molecule type" value="Genomic_DNA"/>
</dbReference>
<evidence type="ECO:0000313" key="4">
    <source>
        <dbReference type="EMBL" id="GGW86883.1"/>
    </source>
</evidence>
<dbReference type="Pfam" id="PF13432">
    <property type="entry name" value="TPR_16"/>
    <property type="match status" value="1"/>
</dbReference>
<feature type="repeat" description="TPR" evidence="3">
    <location>
        <begin position="805"/>
        <end position="838"/>
    </location>
</feature>
<dbReference type="NCBIfam" id="TIGR02917">
    <property type="entry name" value="PEP_TPR_lipo"/>
    <property type="match status" value="1"/>
</dbReference>
<reference evidence="4" key="1">
    <citation type="journal article" date="2014" name="Int. J. Syst. Evol. Microbiol.">
        <title>Complete genome sequence of Corynebacterium casei LMG S-19264T (=DSM 44701T), isolated from a smear-ripened cheese.</title>
        <authorList>
            <consortium name="US DOE Joint Genome Institute (JGI-PGF)"/>
            <person name="Walter F."/>
            <person name="Albersmeier A."/>
            <person name="Kalinowski J."/>
            <person name="Ruckert C."/>
        </authorList>
    </citation>
    <scope>NUCLEOTIDE SEQUENCE</scope>
    <source>
        <strain evidence="4">KCTC 22164</strain>
    </source>
</reference>
<sequence>MKTLNAFALGVALSLSGCAQESGEDKLANAREQFRNGNYSTAAVTLKGLVAENPQRTTARILLGRSYLYLGDVALAEKELTNALNQQAELSEVVPPLLQAYLQQRKFAEILDLQKVEKNADDSLKSLLLAFSVYAHMALGEESAAHKFYEERAQVLDDYHHTKLALSYLLLAEGEFNKVIEVTDELLKKGLDIPEVHMVRSRAFSGQGEFGDAVTALEAYLDNYPNNSTAKLNLATALIKDEQIERAEEISDELLKRFPNQPVANQVKALARYERGDVEAANEHIELAISYGFDQPTNRILAGATSFRLQNFEQAYTHFRNAAAALPDNRDVHRLLALTQTVLGYHTDVAKTYNSIDDLSEADVSLITSNIFELARSGKRKDASDMLDMIESSGVSSPEILAKRGILKLSLDDESGMEELRQAIKENPKQTDARQAIILASLVAGNHEQVLAELDSYLKQVDKDEKAMLFAAGIYVQMNMLEKAGHLYNKTVELNSSSSDAYIGLSELAKKQGEPGEAFGYLEKALKNEPDNLPALLSMQMLSQNVTANERKRADDYFERAIVQQPDNVAMAIAYSLKLLEKEQPAEAVNILSKFRKQNSLPNSYWEVYSDALKLNGKDGESIRLLTEWANSEPENGQASYRLLIAYDAVRDFENARKVAKTAMRRAEPADLFRLYYSYYSIRLNNIREAKTEFVSIDEKYKDLPLAMGVKGVLSLADGNFETAINQLEAFHNYYDFSYSTEILAFAHKKAGNNAKAIEILRKYQQRVPGDQKIRSLLASMISKTEPEKAMEHYEILIDANPNNVFALNNLAGLYTRQGDYGKAITLTERALALLPDNADFQDTLGVALLKSGDTDKAIYFLKRAYSESDYSAEIYLNYAEALIENRNFDDARNVLARIKAEDKSSIVRYTTLMNKLDN</sequence>
<keyword evidence="5" id="KW-1185">Reference proteome</keyword>
<evidence type="ECO:0008006" key="6">
    <source>
        <dbReference type="Google" id="ProtNLM"/>
    </source>
</evidence>
<dbReference type="Pfam" id="PF14559">
    <property type="entry name" value="TPR_19"/>
    <property type="match status" value="2"/>
</dbReference>